<evidence type="ECO:0000256" key="3">
    <source>
        <dbReference type="ARBA" id="ARBA00023163"/>
    </source>
</evidence>
<sequence length="268" mass="30490">MALLRNGANRYQFRMKQENELKSLLTDQEFEASDNRELLLAQAKACANGYALATEGIAVVSDFQNKECHIYSGRFGQTIMNLPEYMVDRNSAFEDIVFCHIKEDELIERHVLELRFFNFIKERSIKEKTNFSASCILNFYRAGDNEKVKILHTTRYFSCSANGSVLLGLCTYIPYPISHNRQDGIIVNLLTGETVGRDIYEASDRKILSRRQLEILSLIAKGVPSKQIADKLNISIYTVNRHRQDILASLKVANTAAAVEIALRMNLI</sequence>
<dbReference type="AlphaFoldDB" id="A0A3E5EC59"/>
<dbReference type="EMBL" id="QRVA01000008">
    <property type="protein sequence ID" value="RGS17215.1"/>
    <property type="molecule type" value="Genomic_DNA"/>
</dbReference>
<comment type="caution">
    <text evidence="5">The sequence shown here is derived from an EMBL/GenBank/DDBJ whole genome shotgun (WGS) entry which is preliminary data.</text>
</comment>
<dbReference type="Gene3D" id="1.10.10.10">
    <property type="entry name" value="Winged helix-like DNA-binding domain superfamily/Winged helix DNA-binding domain"/>
    <property type="match status" value="1"/>
</dbReference>
<evidence type="ECO:0000313" key="6">
    <source>
        <dbReference type="Proteomes" id="UP000283872"/>
    </source>
</evidence>
<dbReference type="InterPro" id="IPR000792">
    <property type="entry name" value="Tscrpt_reg_LuxR_C"/>
</dbReference>
<keyword evidence="2 5" id="KW-0238">DNA-binding</keyword>
<reference evidence="5 6" key="1">
    <citation type="submission" date="2018-08" db="EMBL/GenBank/DDBJ databases">
        <title>A genome reference for cultivated species of the human gut microbiota.</title>
        <authorList>
            <person name="Zou Y."/>
            <person name="Xue W."/>
            <person name="Luo G."/>
        </authorList>
    </citation>
    <scope>NUCLEOTIDE SEQUENCE [LARGE SCALE GENOMIC DNA]</scope>
    <source>
        <strain evidence="5 6">AF24-12</strain>
    </source>
</reference>
<dbReference type="PROSITE" id="PS50043">
    <property type="entry name" value="HTH_LUXR_2"/>
    <property type="match status" value="1"/>
</dbReference>
<proteinExistence type="predicted"/>
<dbReference type="PANTHER" id="PTHR44688:SF16">
    <property type="entry name" value="DNA-BINDING TRANSCRIPTIONAL ACTIVATOR DEVR_DOSR"/>
    <property type="match status" value="1"/>
</dbReference>
<dbReference type="InterPro" id="IPR016032">
    <property type="entry name" value="Sig_transdc_resp-reg_C-effctor"/>
</dbReference>
<dbReference type="Pfam" id="PF00196">
    <property type="entry name" value="GerE"/>
    <property type="match status" value="1"/>
</dbReference>
<feature type="domain" description="HTH luxR-type" evidence="4">
    <location>
        <begin position="201"/>
        <end position="266"/>
    </location>
</feature>
<dbReference type="PRINTS" id="PR00038">
    <property type="entry name" value="HTHLUXR"/>
</dbReference>
<dbReference type="CDD" id="cd06170">
    <property type="entry name" value="LuxR_C_like"/>
    <property type="match status" value="1"/>
</dbReference>
<organism evidence="5 6">
    <name type="scientific">Segatella copri</name>
    <dbReference type="NCBI Taxonomy" id="165179"/>
    <lineage>
        <taxon>Bacteria</taxon>
        <taxon>Pseudomonadati</taxon>
        <taxon>Bacteroidota</taxon>
        <taxon>Bacteroidia</taxon>
        <taxon>Bacteroidales</taxon>
        <taxon>Prevotellaceae</taxon>
        <taxon>Segatella</taxon>
    </lineage>
</organism>
<gene>
    <name evidence="5" type="ORF">DWY11_05180</name>
</gene>
<dbReference type="SMART" id="SM00421">
    <property type="entry name" value="HTH_LUXR"/>
    <property type="match status" value="1"/>
</dbReference>
<protein>
    <submittedName>
        <fullName evidence="5">DNA-binding response regulator</fullName>
    </submittedName>
</protein>
<dbReference type="PANTHER" id="PTHR44688">
    <property type="entry name" value="DNA-BINDING TRANSCRIPTIONAL ACTIVATOR DEVR_DOSR"/>
    <property type="match status" value="1"/>
</dbReference>
<dbReference type="SUPFAM" id="SSF46894">
    <property type="entry name" value="C-terminal effector domain of the bipartite response regulators"/>
    <property type="match status" value="1"/>
</dbReference>
<evidence type="ECO:0000313" key="5">
    <source>
        <dbReference type="EMBL" id="RGS17215.1"/>
    </source>
</evidence>
<name>A0A3E5EC59_9BACT</name>
<dbReference type="GO" id="GO:0006355">
    <property type="term" value="P:regulation of DNA-templated transcription"/>
    <property type="evidence" value="ECO:0007669"/>
    <property type="project" value="InterPro"/>
</dbReference>
<evidence type="ECO:0000256" key="1">
    <source>
        <dbReference type="ARBA" id="ARBA00023015"/>
    </source>
</evidence>
<dbReference type="Proteomes" id="UP000283872">
    <property type="component" value="Unassembled WGS sequence"/>
</dbReference>
<evidence type="ECO:0000256" key="2">
    <source>
        <dbReference type="ARBA" id="ARBA00023125"/>
    </source>
</evidence>
<dbReference type="Gene3D" id="3.30.450.20">
    <property type="entry name" value="PAS domain"/>
    <property type="match status" value="1"/>
</dbReference>
<keyword evidence="1" id="KW-0805">Transcription regulation</keyword>
<dbReference type="GO" id="GO:0003677">
    <property type="term" value="F:DNA binding"/>
    <property type="evidence" value="ECO:0007669"/>
    <property type="project" value="UniProtKB-KW"/>
</dbReference>
<dbReference type="InterPro" id="IPR036388">
    <property type="entry name" value="WH-like_DNA-bd_sf"/>
</dbReference>
<keyword evidence="3" id="KW-0804">Transcription</keyword>
<accession>A0A3E5EC59</accession>
<evidence type="ECO:0000259" key="4">
    <source>
        <dbReference type="PROSITE" id="PS50043"/>
    </source>
</evidence>